<evidence type="ECO:0000313" key="3">
    <source>
        <dbReference type="Proteomes" id="UP000654075"/>
    </source>
</evidence>
<feature type="compositionally biased region" description="Acidic residues" evidence="1">
    <location>
        <begin position="300"/>
        <end position="314"/>
    </location>
</feature>
<evidence type="ECO:0000313" key="2">
    <source>
        <dbReference type="EMBL" id="CAE8582893.1"/>
    </source>
</evidence>
<sequence length="314" mass="33830">MLDEGLAKDAPERGSCAAGARSCATEIVLSMKAMPPSTRPCPGMRRPRPGSLGRGAAARAAHRSPREPRSCEEEGAPVRDDEVLRLRGLVHELTARCERQSEELDAFRGCAGPATSATSTQVQTEELRVSGDSSSRADEDSSEAEQRLQLDVLHREVGDKGRELRKAQDTVGLLRRELQQQRQVSEQYQAQMDMLEEQLRALRSAESRGKNSLQPSAALGTRTPRSCPGTPRPSSARAARAWQEDDDKGGLCNSSAAAAEAAAGGSLRSKGGGAQHAPCKALAPELPSMMRRKILCNQGSDEDSDDNDDEEEED</sequence>
<dbReference type="Proteomes" id="UP000654075">
    <property type="component" value="Unassembled WGS sequence"/>
</dbReference>
<feature type="compositionally biased region" description="Basic and acidic residues" evidence="1">
    <location>
        <begin position="125"/>
        <end position="154"/>
    </location>
</feature>
<dbReference type="EMBL" id="CAJNNV010000524">
    <property type="protein sequence ID" value="CAE8582893.1"/>
    <property type="molecule type" value="Genomic_DNA"/>
</dbReference>
<protein>
    <submittedName>
        <fullName evidence="2">Uncharacterized protein</fullName>
    </submittedName>
</protein>
<feature type="compositionally biased region" description="Polar residues" evidence="1">
    <location>
        <begin position="115"/>
        <end position="124"/>
    </location>
</feature>
<feature type="region of interest" description="Disordered" evidence="1">
    <location>
        <begin position="31"/>
        <end position="78"/>
    </location>
</feature>
<name>A0A813DBB3_POLGL</name>
<feature type="compositionally biased region" description="Low complexity" evidence="1">
    <location>
        <begin position="232"/>
        <end position="241"/>
    </location>
</feature>
<gene>
    <name evidence="2" type="ORF">PGLA1383_LOCUS1882</name>
</gene>
<reference evidence="2" key="1">
    <citation type="submission" date="2021-02" db="EMBL/GenBank/DDBJ databases">
        <authorList>
            <person name="Dougan E. K."/>
            <person name="Rhodes N."/>
            <person name="Thang M."/>
            <person name="Chan C."/>
        </authorList>
    </citation>
    <scope>NUCLEOTIDE SEQUENCE</scope>
</reference>
<accession>A0A813DBB3</accession>
<feature type="compositionally biased region" description="Low complexity" evidence="1">
    <location>
        <begin position="40"/>
        <end position="59"/>
    </location>
</feature>
<feature type="region of interest" description="Disordered" evidence="1">
    <location>
        <begin position="201"/>
        <end position="314"/>
    </location>
</feature>
<proteinExistence type="predicted"/>
<feature type="region of interest" description="Disordered" evidence="1">
    <location>
        <begin position="111"/>
        <end position="154"/>
    </location>
</feature>
<dbReference type="AlphaFoldDB" id="A0A813DBB3"/>
<keyword evidence="3" id="KW-1185">Reference proteome</keyword>
<feature type="compositionally biased region" description="Basic and acidic residues" evidence="1">
    <location>
        <begin position="64"/>
        <end position="78"/>
    </location>
</feature>
<comment type="caution">
    <text evidence="2">The sequence shown here is derived from an EMBL/GenBank/DDBJ whole genome shotgun (WGS) entry which is preliminary data.</text>
</comment>
<organism evidence="2 3">
    <name type="scientific">Polarella glacialis</name>
    <name type="common">Dinoflagellate</name>
    <dbReference type="NCBI Taxonomy" id="89957"/>
    <lineage>
        <taxon>Eukaryota</taxon>
        <taxon>Sar</taxon>
        <taxon>Alveolata</taxon>
        <taxon>Dinophyceae</taxon>
        <taxon>Suessiales</taxon>
        <taxon>Suessiaceae</taxon>
        <taxon>Polarella</taxon>
    </lineage>
</organism>
<evidence type="ECO:0000256" key="1">
    <source>
        <dbReference type="SAM" id="MobiDB-lite"/>
    </source>
</evidence>